<organism evidence="1 2">
    <name type="scientific">Trichomonas vaginalis (strain ATCC PRA-98 / G3)</name>
    <dbReference type="NCBI Taxonomy" id="412133"/>
    <lineage>
        <taxon>Eukaryota</taxon>
        <taxon>Metamonada</taxon>
        <taxon>Parabasalia</taxon>
        <taxon>Trichomonadida</taxon>
        <taxon>Trichomonadidae</taxon>
        <taxon>Trichomonas</taxon>
    </lineage>
</organism>
<accession>A2FL12</accession>
<dbReference type="InterPro" id="IPR016024">
    <property type="entry name" value="ARM-type_fold"/>
</dbReference>
<dbReference type="InterPro" id="IPR011989">
    <property type="entry name" value="ARM-like"/>
</dbReference>
<evidence type="ECO:0000313" key="2">
    <source>
        <dbReference type="Proteomes" id="UP000001542"/>
    </source>
</evidence>
<dbReference type="EMBL" id="DS113860">
    <property type="protein sequence ID" value="EAX94383.1"/>
    <property type="molecule type" value="Genomic_DNA"/>
</dbReference>
<dbReference type="Gene3D" id="1.25.10.10">
    <property type="entry name" value="Leucine-rich Repeat Variant"/>
    <property type="match status" value="1"/>
</dbReference>
<dbReference type="SUPFAM" id="SSF48371">
    <property type="entry name" value="ARM repeat"/>
    <property type="match status" value="1"/>
</dbReference>
<name>A2FL12_TRIV3</name>
<reference evidence="1" key="2">
    <citation type="journal article" date="2007" name="Science">
        <title>Draft genome sequence of the sexually transmitted pathogen Trichomonas vaginalis.</title>
        <authorList>
            <person name="Carlton J.M."/>
            <person name="Hirt R.P."/>
            <person name="Silva J.C."/>
            <person name="Delcher A.L."/>
            <person name="Schatz M."/>
            <person name="Zhao Q."/>
            <person name="Wortman J.R."/>
            <person name="Bidwell S.L."/>
            <person name="Alsmark U.C.M."/>
            <person name="Besteiro S."/>
            <person name="Sicheritz-Ponten T."/>
            <person name="Noel C.J."/>
            <person name="Dacks J.B."/>
            <person name="Foster P.G."/>
            <person name="Simillion C."/>
            <person name="Van de Peer Y."/>
            <person name="Miranda-Saavedra D."/>
            <person name="Barton G.J."/>
            <person name="Westrop G.D."/>
            <person name="Mueller S."/>
            <person name="Dessi D."/>
            <person name="Fiori P.L."/>
            <person name="Ren Q."/>
            <person name="Paulsen I."/>
            <person name="Zhang H."/>
            <person name="Bastida-Corcuera F.D."/>
            <person name="Simoes-Barbosa A."/>
            <person name="Brown M.T."/>
            <person name="Hayes R.D."/>
            <person name="Mukherjee M."/>
            <person name="Okumura C.Y."/>
            <person name="Schneider R."/>
            <person name="Smith A.J."/>
            <person name="Vanacova S."/>
            <person name="Villalvazo M."/>
            <person name="Haas B.J."/>
            <person name="Pertea M."/>
            <person name="Feldblyum T.V."/>
            <person name="Utterback T.R."/>
            <person name="Shu C.L."/>
            <person name="Osoegawa K."/>
            <person name="de Jong P.J."/>
            <person name="Hrdy I."/>
            <person name="Horvathova L."/>
            <person name="Zubacova Z."/>
            <person name="Dolezal P."/>
            <person name="Malik S.B."/>
            <person name="Logsdon J.M. Jr."/>
            <person name="Henze K."/>
            <person name="Gupta A."/>
            <person name="Wang C.C."/>
            <person name="Dunne R.L."/>
            <person name="Upcroft J.A."/>
            <person name="Upcroft P."/>
            <person name="White O."/>
            <person name="Salzberg S.L."/>
            <person name="Tang P."/>
            <person name="Chiu C.-H."/>
            <person name="Lee Y.-S."/>
            <person name="Embley T.M."/>
            <person name="Coombs G.H."/>
            <person name="Mottram J.C."/>
            <person name="Tachezy J."/>
            <person name="Fraser-Liggett C.M."/>
            <person name="Johnson P.J."/>
        </authorList>
    </citation>
    <scope>NUCLEOTIDE SEQUENCE [LARGE SCALE GENOMIC DNA]</scope>
    <source>
        <strain evidence="1">G3</strain>
    </source>
</reference>
<protein>
    <submittedName>
        <fullName evidence="1">Uncharacterized protein</fullName>
    </submittedName>
</protein>
<dbReference type="Proteomes" id="UP000001542">
    <property type="component" value="Unassembled WGS sequence"/>
</dbReference>
<evidence type="ECO:0000313" key="1">
    <source>
        <dbReference type="EMBL" id="EAX94383.1"/>
    </source>
</evidence>
<dbReference type="VEuPathDB" id="TrichDB:TVAG_194690"/>
<dbReference type="InParanoid" id="A2FL12"/>
<gene>
    <name evidence="1" type="ORF">TVAG_194690</name>
</gene>
<dbReference type="AlphaFoldDB" id="A2FL12"/>
<proteinExistence type="predicted"/>
<reference evidence="1" key="1">
    <citation type="submission" date="2006-10" db="EMBL/GenBank/DDBJ databases">
        <authorList>
            <person name="Amadeo P."/>
            <person name="Zhao Q."/>
            <person name="Wortman J."/>
            <person name="Fraser-Liggett C."/>
            <person name="Carlton J."/>
        </authorList>
    </citation>
    <scope>NUCLEOTIDE SEQUENCE</scope>
    <source>
        <strain evidence="1">G3</strain>
    </source>
</reference>
<keyword evidence="2" id="KW-1185">Reference proteome</keyword>
<sequence length="468" mass="54831">MEREYSMRSFLRNFHLEIDNDEEVETDQSFNEENFVEIVNLIYHTSSFDGKFQILLENIEFLKQRQPNEFPNIDGIDVFHKSVLDCIYSNRETYEMLDLFLHLYVLNNNSPIEGFVENNIIEYLFSILESPDITCVSISLTILRSLSKRSPQILENILSLVNFDLLAHLSSSFDLTYDIHCFILTVSNQKVPAEFKKESIIFSMNALQRLYEQNPDELQYSDESSIILSTIILNIQDVPEMINNSCNIYPFLNLVLEKYSDNENLVYRVLLYLSILVKKFKFNSNFVEERANLDSLDNFNKISFEEIPRIMCMQKNDTKILYICINVLISLFNRNVTTRISDQTFLHKVIPYLIQISENGRIELRIIAFKALKSILTSSNHIYRGFLMDKISLQSVLEVLETNNTNLLKKVLEFIYEYCTCLDEIGILEKAKEVLDTPEIHEQFDELFENPEVSDYAEMIIDLCFPED</sequence>